<protein>
    <submittedName>
        <fullName evidence="1">Uncharacterized protein</fullName>
    </submittedName>
</protein>
<comment type="caution">
    <text evidence="1">The sequence shown here is derived from an EMBL/GenBank/DDBJ whole genome shotgun (WGS) entry which is preliminary data.</text>
</comment>
<accession>A0ABW2SGE8</accession>
<proteinExistence type="predicted"/>
<organism evidence="1 2">
    <name type="scientific">Hydrogenophaga defluvii</name>
    <dbReference type="NCBI Taxonomy" id="249410"/>
    <lineage>
        <taxon>Bacteria</taxon>
        <taxon>Pseudomonadati</taxon>
        <taxon>Pseudomonadota</taxon>
        <taxon>Betaproteobacteria</taxon>
        <taxon>Burkholderiales</taxon>
        <taxon>Comamonadaceae</taxon>
        <taxon>Hydrogenophaga</taxon>
    </lineage>
</organism>
<evidence type="ECO:0000313" key="2">
    <source>
        <dbReference type="Proteomes" id="UP001596457"/>
    </source>
</evidence>
<dbReference type="Proteomes" id="UP001596457">
    <property type="component" value="Unassembled WGS sequence"/>
</dbReference>
<evidence type="ECO:0000313" key="1">
    <source>
        <dbReference type="EMBL" id="MFC7462606.1"/>
    </source>
</evidence>
<keyword evidence="2" id="KW-1185">Reference proteome</keyword>
<dbReference type="RefSeq" id="WP_382203527.1">
    <property type="nucleotide sequence ID" value="NZ_JBHTBZ010000068.1"/>
</dbReference>
<dbReference type="EMBL" id="JBHTBZ010000068">
    <property type="protein sequence ID" value="MFC7462606.1"/>
    <property type="molecule type" value="Genomic_DNA"/>
</dbReference>
<reference evidence="2" key="1">
    <citation type="journal article" date="2019" name="Int. J. Syst. Evol. Microbiol.">
        <title>The Global Catalogue of Microorganisms (GCM) 10K type strain sequencing project: providing services to taxonomists for standard genome sequencing and annotation.</title>
        <authorList>
            <consortium name="The Broad Institute Genomics Platform"/>
            <consortium name="The Broad Institute Genome Sequencing Center for Infectious Disease"/>
            <person name="Wu L."/>
            <person name="Ma J."/>
        </authorList>
    </citation>
    <scope>NUCLEOTIDE SEQUENCE [LARGE SCALE GENOMIC DNA]</scope>
    <source>
        <strain evidence="2">CCUG 53903</strain>
    </source>
</reference>
<sequence length="182" mass="20681">MTENICPGNATAKPKFELIVQPYNRIYWLNSERHLMVNESDWKFCARHIVHQIDLPYFFSRGVGLVEVEEEPLFGGWRCSPVSRAAIAKVLRMNVRLLAQNHWRSDLTMSDVDLYDHLAKVLAGSHTSNAYFPEIKGMVFVGHTTSDGRVIKRSGLDKRTGLYAMTRKPFRAANDEPMAVAA</sequence>
<name>A0ABW2SGE8_9BURK</name>
<gene>
    <name evidence="1" type="ORF">ACFQU0_19465</name>
</gene>